<feature type="domain" description="Aminoglycoside phosphotransferase" evidence="2">
    <location>
        <begin position="39"/>
        <end position="242"/>
    </location>
</feature>
<gene>
    <name evidence="3" type="ORF">L0661_24830</name>
</gene>
<comment type="similarity">
    <text evidence="1">Belongs to the pseudomonas-type ThrB family.</text>
</comment>
<protein>
    <submittedName>
        <fullName evidence="3">Phosphotransferase</fullName>
    </submittedName>
</protein>
<dbReference type="Proteomes" id="UP001139411">
    <property type="component" value="Unassembled WGS sequence"/>
</dbReference>
<evidence type="ECO:0000256" key="1">
    <source>
        <dbReference type="ARBA" id="ARBA00038240"/>
    </source>
</evidence>
<evidence type="ECO:0000313" key="4">
    <source>
        <dbReference type="Proteomes" id="UP001139411"/>
    </source>
</evidence>
<dbReference type="Gene3D" id="3.30.200.20">
    <property type="entry name" value="Phosphorylase Kinase, domain 1"/>
    <property type="match status" value="1"/>
</dbReference>
<dbReference type="RefSeq" id="WP_235179700.1">
    <property type="nucleotide sequence ID" value="NZ_JAKFFV010000022.1"/>
</dbReference>
<dbReference type="InterPro" id="IPR002575">
    <property type="entry name" value="Aminoglycoside_PTrfase"/>
</dbReference>
<comment type="caution">
    <text evidence="3">The sequence shown here is derived from an EMBL/GenBank/DDBJ whole genome shotgun (WGS) entry which is preliminary data.</text>
</comment>
<accession>A0A9X1U3J7</accession>
<dbReference type="GO" id="GO:0004413">
    <property type="term" value="F:homoserine kinase activity"/>
    <property type="evidence" value="ECO:0007669"/>
    <property type="project" value="TreeGrafter"/>
</dbReference>
<dbReference type="GO" id="GO:0009088">
    <property type="term" value="P:threonine biosynthetic process"/>
    <property type="evidence" value="ECO:0007669"/>
    <property type="project" value="TreeGrafter"/>
</dbReference>
<evidence type="ECO:0000313" key="3">
    <source>
        <dbReference type="EMBL" id="MCF2501566.1"/>
    </source>
</evidence>
<dbReference type="InterPro" id="IPR050249">
    <property type="entry name" value="Pseudomonas-type_ThrB"/>
</dbReference>
<dbReference type="SUPFAM" id="SSF56112">
    <property type="entry name" value="Protein kinase-like (PK-like)"/>
    <property type="match status" value="1"/>
</dbReference>
<proteinExistence type="inferred from homology"/>
<dbReference type="EMBL" id="JAKFFV010000022">
    <property type="protein sequence ID" value="MCF2501566.1"/>
    <property type="molecule type" value="Genomic_DNA"/>
</dbReference>
<name>A0A9X1U3J7_9BACT</name>
<sequence length="327" mass="37643">MIFPASYSTLCPSALAEFVAESYRLENVDCSLLVRGVGDTYLINSHQGRFILRLYRSSHRSFSNVQAEVGLLFTLKQAAVPVSYPIIDRHGEAIQTINAIEGQRCAVLFSYAPGQAERTLNERQLYIFGQQMARFHKVSAALTLTGDRWTFDNNTTLFDPLAKLKAAFENDQESYTWLQNAARRIASHLASIDTSKFTTGYCHFDFLPKNMHFVGDSITFFDFDFMGRGWLMYDIASFWQHMAIEVYAGRMTQQAFDNNYTIFLSGYQSHRAISVQELAAVPYLSLGFWLFYMGFHTTHDQFYSFIQPAQLNVYVTFLKHLETKFWF</sequence>
<reference evidence="3" key="1">
    <citation type="submission" date="2022-01" db="EMBL/GenBank/DDBJ databases">
        <title>Novel species in genus Dyadobacter.</title>
        <authorList>
            <person name="Ma C."/>
        </authorList>
    </citation>
    <scope>NUCLEOTIDE SEQUENCE</scope>
    <source>
        <strain evidence="3">CY357</strain>
    </source>
</reference>
<dbReference type="InterPro" id="IPR011009">
    <property type="entry name" value="Kinase-like_dom_sf"/>
</dbReference>
<dbReference type="AlphaFoldDB" id="A0A9X1U3J7"/>
<organism evidence="3 4">
    <name type="scientific">Dyadobacter chenhuakuii</name>
    <dbReference type="NCBI Taxonomy" id="2909339"/>
    <lineage>
        <taxon>Bacteria</taxon>
        <taxon>Pseudomonadati</taxon>
        <taxon>Bacteroidota</taxon>
        <taxon>Cytophagia</taxon>
        <taxon>Cytophagales</taxon>
        <taxon>Spirosomataceae</taxon>
        <taxon>Dyadobacter</taxon>
    </lineage>
</organism>
<dbReference type="PANTHER" id="PTHR21064">
    <property type="entry name" value="AMINOGLYCOSIDE PHOSPHOTRANSFERASE DOMAIN-CONTAINING PROTEIN-RELATED"/>
    <property type="match status" value="1"/>
</dbReference>
<dbReference type="Pfam" id="PF01636">
    <property type="entry name" value="APH"/>
    <property type="match status" value="1"/>
</dbReference>
<evidence type="ECO:0000259" key="2">
    <source>
        <dbReference type="Pfam" id="PF01636"/>
    </source>
</evidence>
<dbReference type="Gene3D" id="3.90.1200.10">
    <property type="match status" value="1"/>
</dbReference>
<dbReference type="PANTHER" id="PTHR21064:SF6">
    <property type="entry name" value="AMINOGLYCOSIDE PHOSPHOTRANSFERASE DOMAIN-CONTAINING PROTEIN"/>
    <property type="match status" value="1"/>
</dbReference>